<keyword evidence="1" id="KW-0472">Membrane</keyword>
<dbReference type="RefSeq" id="WP_035171338.1">
    <property type="nucleotide sequence ID" value="NZ_CP046131.1"/>
</dbReference>
<feature type="transmembrane region" description="Helical" evidence="1">
    <location>
        <begin position="90"/>
        <end position="112"/>
    </location>
</feature>
<dbReference type="AlphaFoldDB" id="A0A3G6K896"/>
<sequence length="155" mass="17391">MKMRRIMLVFVFLLLIPYICSLAIIGIGFNALVLHSTDPFRTAVGAFVGAIIMLTVKATIQRPMNLLAGDIYDSFLQQILRFFSIRLRPLLQVANFILDFVLCTLATIVIRLLLPLEWIVGTSTGFVILVMFISTCLGAYIEYDNLSIDAEIKQS</sequence>
<accession>A0A3G6K896</accession>
<protein>
    <submittedName>
        <fullName evidence="2">Uncharacterized protein</fullName>
    </submittedName>
</protein>
<dbReference type="EMBL" id="CP031023">
    <property type="protein sequence ID" value="AZA16550.1"/>
    <property type="molecule type" value="Genomic_DNA"/>
</dbReference>
<keyword evidence="1" id="KW-0812">Transmembrane</keyword>
<proteinExistence type="predicted"/>
<organism evidence="2">
    <name type="scientific">Lactobacillus delbrueckii subsp. lactis</name>
    <dbReference type="NCBI Taxonomy" id="29397"/>
    <lineage>
        <taxon>Bacteria</taxon>
        <taxon>Bacillati</taxon>
        <taxon>Bacillota</taxon>
        <taxon>Bacilli</taxon>
        <taxon>Lactobacillales</taxon>
        <taxon>Lactobacillaceae</taxon>
        <taxon>Lactobacillus</taxon>
    </lineage>
</organism>
<feature type="transmembrane region" description="Helical" evidence="1">
    <location>
        <begin position="7"/>
        <end position="33"/>
    </location>
</feature>
<reference evidence="2" key="1">
    <citation type="submission" date="2018-07" db="EMBL/GenBank/DDBJ databases">
        <authorList>
            <person name="Somerville V."/>
        </authorList>
    </citation>
    <scope>NUCLEOTIDE SEQUENCE</scope>
    <source>
        <strain evidence="2">NWC_2_2</strain>
    </source>
</reference>
<feature type="transmembrane region" description="Helical" evidence="1">
    <location>
        <begin position="118"/>
        <end position="141"/>
    </location>
</feature>
<feature type="transmembrane region" description="Helical" evidence="1">
    <location>
        <begin position="39"/>
        <end position="56"/>
    </location>
</feature>
<evidence type="ECO:0000256" key="1">
    <source>
        <dbReference type="SAM" id="Phobius"/>
    </source>
</evidence>
<evidence type="ECO:0000313" key="2">
    <source>
        <dbReference type="EMBL" id="AZA16550.1"/>
    </source>
</evidence>
<name>A0A3G6K896_LACDL</name>
<gene>
    <name evidence="2" type="ORF">DQL93_08660</name>
</gene>
<keyword evidence="1" id="KW-1133">Transmembrane helix</keyword>